<evidence type="ECO:0000313" key="2">
    <source>
        <dbReference type="EMBL" id="KAF2261029.1"/>
    </source>
</evidence>
<keyword evidence="1" id="KW-1133">Transmembrane helix</keyword>
<protein>
    <submittedName>
        <fullName evidence="2">Uncharacterized protein</fullName>
    </submittedName>
</protein>
<reference evidence="3" key="1">
    <citation type="journal article" date="2020" name="Stud. Mycol.">
        <title>101 Dothideomycetes genomes: A test case for predicting lifestyles and emergence of pathogens.</title>
        <authorList>
            <person name="Haridas S."/>
            <person name="Albert R."/>
            <person name="Binder M."/>
            <person name="Bloem J."/>
            <person name="LaButti K."/>
            <person name="Salamov A."/>
            <person name="Andreopoulos B."/>
            <person name="Baker S."/>
            <person name="Barry K."/>
            <person name="Bills G."/>
            <person name="Bluhm B."/>
            <person name="Cannon C."/>
            <person name="Castanera R."/>
            <person name="Culley D."/>
            <person name="Daum C."/>
            <person name="Ezra D."/>
            <person name="Gonzalez J."/>
            <person name="Henrissat B."/>
            <person name="Kuo A."/>
            <person name="Liang C."/>
            <person name="Lipzen A."/>
            <person name="Lutzoni F."/>
            <person name="Magnuson J."/>
            <person name="Mondo S."/>
            <person name="Nolan M."/>
            <person name="Ohm R."/>
            <person name="Pangilinan J."/>
            <person name="Park H.-J."/>
            <person name="Ramirez L."/>
            <person name="Alfaro M."/>
            <person name="Sun H."/>
            <person name="Tritt A."/>
            <person name="Yoshinaga Y."/>
            <person name="Zwiers L.-H."/>
            <person name="Turgeon B."/>
            <person name="Goodwin S."/>
            <person name="Spatafora J."/>
            <person name="Crous P."/>
            <person name="Grigoriev I."/>
        </authorList>
    </citation>
    <scope>NUCLEOTIDE SEQUENCE [LARGE SCALE GENOMIC DNA]</scope>
    <source>
        <strain evidence="3">CBS 304.66</strain>
    </source>
</reference>
<proteinExistence type="predicted"/>
<feature type="transmembrane region" description="Helical" evidence="1">
    <location>
        <begin position="12"/>
        <end position="30"/>
    </location>
</feature>
<feature type="transmembrane region" description="Helical" evidence="1">
    <location>
        <begin position="93"/>
        <end position="113"/>
    </location>
</feature>
<evidence type="ECO:0000256" key="1">
    <source>
        <dbReference type="SAM" id="Phobius"/>
    </source>
</evidence>
<sequence length="224" mass="25641">MSSYRDRVKMELLILGITCLTLGFSIPYAIQMLKAKTHPWTRFNSDGELYQDATQQPSKRIIMPMYLTTPIATIVVASSNTVICRFWKQTQRYIFVVASVMTAAWVITIIFWVPCATKKNYLDFGQPWQGVCYQSNLIDTGRRNGQKGGWMGVSRILGFSGMMSAIFTTASYGLYLTYAYRDLRHSRRRALSRGPMPHVDIVYEPEYRKRSISASESVDRDKIA</sequence>
<dbReference type="Proteomes" id="UP000800093">
    <property type="component" value="Unassembled WGS sequence"/>
</dbReference>
<dbReference type="AlphaFoldDB" id="A0A9P4N3R3"/>
<dbReference type="EMBL" id="ML986666">
    <property type="protein sequence ID" value="KAF2261029.1"/>
    <property type="molecule type" value="Genomic_DNA"/>
</dbReference>
<accession>A0A9P4N3R3</accession>
<dbReference type="OrthoDB" id="3914049at2759"/>
<organism evidence="2 3">
    <name type="scientific">Lojkania enalia</name>
    <dbReference type="NCBI Taxonomy" id="147567"/>
    <lineage>
        <taxon>Eukaryota</taxon>
        <taxon>Fungi</taxon>
        <taxon>Dikarya</taxon>
        <taxon>Ascomycota</taxon>
        <taxon>Pezizomycotina</taxon>
        <taxon>Dothideomycetes</taxon>
        <taxon>Pleosporomycetidae</taxon>
        <taxon>Pleosporales</taxon>
        <taxon>Pleosporales incertae sedis</taxon>
        <taxon>Lojkania</taxon>
    </lineage>
</organism>
<comment type="caution">
    <text evidence="2">The sequence shown here is derived from an EMBL/GenBank/DDBJ whole genome shotgun (WGS) entry which is preliminary data.</text>
</comment>
<gene>
    <name evidence="2" type="ORF">CC78DRAFT_584096</name>
</gene>
<name>A0A9P4N3R3_9PLEO</name>
<evidence type="ECO:0000313" key="3">
    <source>
        <dbReference type="Proteomes" id="UP000800093"/>
    </source>
</evidence>
<keyword evidence="1" id="KW-0472">Membrane</keyword>
<feature type="transmembrane region" description="Helical" evidence="1">
    <location>
        <begin position="65"/>
        <end position="86"/>
    </location>
</feature>
<keyword evidence="1" id="KW-0812">Transmembrane</keyword>
<keyword evidence="3" id="KW-1185">Reference proteome</keyword>
<feature type="transmembrane region" description="Helical" evidence="1">
    <location>
        <begin position="156"/>
        <end position="180"/>
    </location>
</feature>